<comment type="subcellular location">
    <subcellularLocation>
        <location evidence="1">Nucleus</location>
    </subcellularLocation>
</comment>
<dbReference type="Gene3D" id="1.10.10.2230">
    <property type="match status" value="1"/>
</dbReference>
<feature type="compositionally biased region" description="Polar residues" evidence="3">
    <location>
        <begin position="156"/>
        <end position="170"/>
    </location>
</feature>
<keyword evidence="2" id="KW-0539">Nucleus</keyword>
<feature type="compositionally biased region" description="Polar residues" evidence="3">
    <location>
        <begin position="95"/>
        <end position="107"/>
    </location>
</feature>
<dbReference type="InterPro" id="IPR022702">
    <property type="entry name" value="Cytosine_MeTrfase1_RFD"/>
</dbReference>
<organism evidence="5 6">
    <name type="scientific">Oncorhynchus mykiss</name>
    <name type="common">Rainbow trout</name>
    <name type="synonym">Salmo gairdneri</name>
    <dbReference type="NCBI Taxonomy" id="8022"/>
    <lineage>
        <taxon>Eukaryota</taxon>
        <taxon>Metazoa</taxon>
        <taxon>Chordata</taxon>
        <taxon>Craniata</taxon>
        <taxon>Vertebrata</taxon>
        <taxon>Euteleostomi</taxon>
        <taxon>Actinopterygii</taxon>
        <taxon>Neopterygii</taxon>
        <taxon>Teleostei</taxon>
        <taxon>Protacanthopterygii</taxon>
        <taxon>Salmoniformes</taxon>
        <taxon>Salmonidae</taxon>
        <taxon>Salmoninae</taxon>
        <taxon>Oncorhynchus</taxon>
    </lineage>
</organism>
<feature type="compositionally biased region" description="Basic and acidic residues" evidence="3">
    <location>
        <begin position="193"/>
        <end position="205"/>
    </location>
</feature>
<evidence type="ECO:0000256" key="1">
    <source>
        <dbReference type="ARBA" id="ARBA00004123"/>
    </source>
</evidence>
<name>A0A060X9V4_ONCMY</name>
<evidence type="ECO:0000259" key="4">
    <source>
        <dbReference type="PROSITE" id="PS51912"/>
    </source>
</evidence>
<dbReference type="PROSITE" id="PS51912">
    <property type="entry name" value="DMAP1_BIND"/>
    <property type="match status" value="1"/>
</dbReference>
<reference evidence="5" key="1">
    <citation type="journal article" date="2014" name="Nat. Commun.">
        <title>The rainbow trout genome provides novel insights into evolution after whole-genome duplication in vertebrates.</title>
        <authorList>
            <person name="Berthelot C."/>
            <person name="Brunet F."/>
            <person name="Chalopin D."/>
            <person name="Juanchich A."/>
            <person name="Bernard M."/>
            <person name="Noel B."/>
            <person name="Bento P."/>
            <person name="Da Silva C."/>
            <person name="Labadie K."/>
            <person name="Alberti A."/>
            <person name="Aury J.M."/>
            <person name="Louis A."/>
            <person name="Dehais P."/>
            <person name="Bardou P."/>
            <person name="Montfort J."/>
            <person name="Klopp C."/>
            <person name="Cabau C."/>
            <person name="Gaspin C."/>
            <person name="Thorgaard G.H."/>
            <person name="Boussaha M."/>
            <person name="Quillet E."/>
            <person name="Guyomard R."/>
            <person name="Galiana D."/>
            <person name="Bobe J."/>
            <person name="Volff J.N."/>
            <person name="Genet C."/>
            <person name="Wincker P."/>
            <person name="Jaillon O."/>
            <person name="Roest Crollius H."/>
            <person name="Guiguen Y."/>
        </authorList>
    </citation>
    <scope>NUCLEOTIDE SEQUENCE [LARGE SCALE GENOMIC DNA]</scope>
</reference>
<dbReference type="Proteomes" id="UP000193380">
    <property type="component" value="Unassembled WGS sequence"/>
</dbReference>
<dbReference type="InterPro" id="IPR010506">
    <property type="entry name" value="DMAP1-bd"/>
</dbReference>
<dbReference type="PaxDb" id="8022-A0A060X9V4"/>
<feature type="domain" description="DMAP1-binding" evidence="4">
    <location>
        <begin position="5"/>
        <end position="102"/>
    </location>
</feature>
<feature type="region of interest" description="Disordered" evidence="3">
    <location>
        <begin position="91"/>
        <end position="231"/>
    </location>
</feature>
<gene>
    <name evidence="5" type="ORF">GSONMT00029364001</name>
</gene>
<dbReference type="SMART" id="SM01137">
    <property type="entry name" value="DMAP_binding"/>
    <property type="match status" value="1"/>
</dbReference>
<sequence>MPANTSLFLPVDVRKRLEVLEKDEDGISDEDRVKEKVKLVQDFLHPDAQDQLSSLKAKMKSSEISMDGYLSKVKALLGRELCVENGSHGDVVAQNCKNGKTNGSAANGDSHKKEDEEVIMDTKEADAMKSPSAPKGKGGRKSKSDSEPKKSPGSRVTRNSVSGKQPTILSMFSKVQKRKSDEVNGEVTNGEVTNREVEEKEKVDRDTEETQEEKRFKVEPDNKPVAEDATSEKMKAVAAAKTPPPKCPDCRQYLDDSDLKLFQGDPDNALDEPEMLTDERLSLFDSNEDGFENYEELPQHKITNFCVYDKRGHLCPFDSGLIEKNVELYFSCAVKPIYDDNPCMDGGVPAKKLGPINAWWITGFDGGEKALIGFTTAFADYILMDPREEYAPIFAVMQEKIYMSKMVVEFLQKNPDVSYEDLLNKIETTVPPAGLNFNRFTEDTLLRHAQFVVEQVESYDEAGDSDEQPIIVTPCMRDLIKLAGVTLGKR</sequence>
<dbReference type="EMBL" id="FR904916">
    <property type="protein sequence ID" value="CDQ73630.1"/>
    <property type="molecule type" value="Genomic_DNA"/>
</dbReference>
<feature type="compositionally biased region" description="Basic and acidic residues" evidence="3">
    <location>
        <begin position="109"/>
        <end position="127"/>
    </location>
</feature>
<proteinExistence type="predicted"/>
<dbReference type="AlphaFoldDB" id="A0A060X9V4"/>
<dbReference type="Pfam" id="PF06464">
    <property type="entry name" value="DMAP_binding"/>
    <property type="match status" value="1"/>
</dbReference>
<protein>
    <recommendedName>
        <fullName evidence="4">DMAP1-binding domain-containing protein</fullName>
    </recommendedName>
</protein>
<dbReference type="STRING" id="8022.A0A060X9V4"/>
<accession>A0A060X9V4</accession>
<evidence type="ECO:0000313" key="6">
    <source>
        <dbReference type="Proteomes" id="UP000193380"/>
    </source>
</evidence>
<evidence type="ECO:0000256" key="3">
    <source>
        <dbReference type="SAM" id="MobiDB-lite"/>
    </source>
</evidence>
<reference evidence="5" key="2">
    <citation type="submission" date="2014-03" db="EMBL/GenBank/DDBJ databases">
        <authorList>
            <person name="Genoscope - CEA"/>
        </authorList>
    </citation>
    <scope>NUCLEOTIDE SEQUENCE</scope>
</reference>
<dbReference type="GO" id="GO:0005634">
    <property type="term" value="C:nucleus"/>
    <property type="evidence" value="ECO:0007669"/>
    <property type="project" value="UniProtKB-SubCell"/>
</dbReference>
<feature type="compositionally biased region" description="Basic and acidic residues" evidence="3">
    <location>
        <begin position="212"/>
        <end position="231"/>
    </location>
</feature>
<evidence type="ECO:0000256" key="2">
    <source>
        <dbReference type="ARBA" id="ARBA00023242"/>
    </source>
</evidence>
<dbReference type="FunFam" id="1.10.10.2230:FF:000001">
    <property type="entry name" value="DNA (cytosine-5)-methyltransferase"/>
    <property type="match status" value="1"/>
</dbReference>
<evidence type="ECO:0000313" key="5">
    <source>
        <dbReference type="EMBL" id="CDQ73630.1"/>
    </source>
</evidence>
<dbReference type="Pfam" id="PF12047">
    <property type="entry name" value="DNMT1-RFD"/>
    <property type="match status" value="1"/>
</dbReference>